<protein>
    <submittedName>
        <fullName evidence="1">Uncharacterized protein</fullName>
    </submittedName>
</protein>
<dbReference type="RefSeq" id="WP_152927728.1">
    <property type="nucleotide sequence ID" value="NZ_LHUQ01000007.1"/>
</dbReference>
<evidence type="ECO:0000313" key="2">
    <source>
        <dbReference type="Proteomes" id="UP000037566"/>
    </source>
</evidence>
<accession>A0A0M0EIM7</accession>
<proteinExistence type="predicted"/>
<reference evidence="1" key="1">
    <citation type="submission" date="2015-08" db="EMBL/GenBank/DDBJ databases">
        <title>Draft genome sequence of Komagataeibacter europaeus CECT 8546 a cellulose producer strain from vinegar produced by the traditional method.</title>
        <authorList>
            <person name="Poehlein A."/>
            <person name="Valera M.J."/>
            <person name="Haack F.S."/>
            <person name="Mas A."/>
            <person name="Daniel R."/>
            <person name="Streit W.R."/>
            <person name="Mateo E."/>
        </authorList>
    </citation>
    <scope>NUCLEOTIDE SEQUENCE [LARGE SCALE GENOMIC DNA]</scope>
    <source>
        <strain evidence="1">CECT 8546</strain>
    </source>
</reference>
<organism evidence="1 2">
    <name type="scientific">Komagataeibacter europaeus</name>
    <name type="common">Gluconacetobacter europaeus</name>
    <dbReference type="NCBI Taxonomy" id="33995"/>
    <lineage>
        <taxon>Bacteria</taxon>
        <taxon>Pseudomonadati</taxon>
        <taxon>Pseudomonadota</taxon>
        <taxon>Alphaproteobacteria</taxon>
        <taxon>Acetobacterales</taxon>
        <taxon>Acetobacteraceae</taxon>
        <taxon>Komagataeibacter</taxon>
    </lineage>
</organism>
<sequence length="483" mass="52228">MSETLSRPKCVQTSAPAFVVEDQIDRVLEQAAAPVQPPVDLPAFATPTQIGRRLATVRHILDELEKTEGCRGASFSRYDRERDALVDLMSTKQPNNLHDVAAILSAMIDPLGMLEGFNLSREDIDKYTAQLQRGVCGTLKHLIALGINVDALAPVDPFYEIQRILGTEAEATPSALCDLADTMERQFVEIRDFPADEWPVDNGPQVLMDYWANVDTTQAQTVQSAEDVVNLARITRTLEDSIAKGDECPALENIHRMLVSAILDGHLPSPAGRDASIIAQATAATAFGRHVDDVADRLPNDEAGDAAMARLVNRRKDMLDDLVRCKPTSLQGFAAMAQAIVESDPGVKEGGEPISDSRHLAEFARHLASVAPQSGVSPDVALFNDCNRFCAIEALYNRRVESAHTADEDKAADAANAPLDAERVALMKRITAHEARTPAGNTARAHAVALFAPDLLEHSDGRDFAENMLAALARDTLAMGASA</sequence>
<evidence type="ECO:0000313" key="1">
    <source>
        <dbReference type="EMBL" id="KON64776.1"/>
    </source>
</evidence>
<dbReference type="AlphaFoldDB" id="A0A0M0EIM7"/>
<comment type="caution">
    <text evidence="1">The sequence shown here is derived from an EMBL/GenBank/DDBJ whole genome shotgun (WGS) entry which is preliminary data.</text>
</comment>
<gene>
    <name evidence="1" type="ORF">KOEU_17460</name>
</gene>
<dbReference type="PATRIC" id="fig|33995.3.peg.1934"/>
<dbReference type="OrthoDB" id="7282399at2"/>
<dbReference type="EMBL" id="LHUQ01000007">
    <property type="protein sequence ID" value="KON64776.1"/>
    <property type="molecule type" value="Genomic_DNA"/>
</dbReference>
<name>A0A0M0EIM7_KOMEU</name>
<dbReference type="STRING" id="33995.KOEU_17460"/>
<dbReference type="Proteomes" id="UP000037566">
    <property type="component" value="Unassembled WGS sequence"/>
</dbReference>
<keyword evidence="2" id="KW-1185">Reference proteome</keyword>